<dbReference type="FunFam" id="1.25.40.10:FF:000090">
    <property type="entry name" value="Pentatricopeptide repeat-containing protein, chloroplastic"/>
    <property type="match status" value="1"/>
</dbReference>
<feature type="repeat" description="PPR" evidence="2">
    <location>
        <begin position="403"/>
        <end position="437"/>
    </location>
</feature>
<dbReference type="InterPro" id="IPR046960">
    <property type="entry name" value="PPR_At4g14850-like_plant"/>
</dbReference>
<dbReference type="Pfam" id="PF13041">
    <property type="entry name" value="PPR_2"/>
    <property type="match status" value="1"/>
</dbReference>
<dbReference type="AlphaFoldDB" id="A0A8T2U4L0"/>
<comment type="caution">
    <text evidence="3">The sequence shown here is derived from an EMBL/GenBank/DDBJ whole genome shotgun (WGS) entry which is preliminary data.</text>
</comment>
<accession>A0A8T2U4L0</accession>
<feature type="repeat" description="PPR" evidence="2">
    <location>
        <begin position="302"/>
        <end position="336"/>
    </location>
</feature>
<dbReference type="PROSITE" id="PS51375">
    <property type="entry name" value="PPR"/>
    <property type="match status" value="7"/>
</dbReference>
<evidence type="ECO:0000313" key="4">
    <source>
        <dbReference type="Proteomes" id="UP000825935"/>
    </source>
</evidence>
<proteinExistence type="predicted"/>
<dbReference type="Proteomes" id="UP000825935">
    <property type="component" value="Chromosome 9"/>
</dbReference>
<evidence type="ECO:0008006" key="5">
    <source>
        <dbReference type="Google" id="ProtNLM"/>
    </source>
</evidence>
<dbReference type="FunFam" id="1.25.40.10:FF:000073">
    <property type="entry name" value="Pentatricopeptide repeat-containing protein chloroplastic"/>
    <property type="match status" value="1"/>
</dbReference>
<dbReference type="Gene3D" id="1.25.40.10">
    <property type="entry name" value="Tetratricopeptide repeat domain"/>
    <property type="match status" value="5"/>
</dbReference>
<sequence>MSQGVFISKYVQHRQGAAALEYCYKMLAEGVKPDLSAYSWALRACASLKTIEYGRELHSQVIEDSYHMTAMVGGSLIYMYSRYGFLNEACKVFSYISDRNVIAWGVMMTEYIQHGCWFEVFELYKCMQKQSIIPDRVIFLSLLKACSSLKAIREGRLLHYNIIVAVLDLDLAIGSTLVDMYSKFGSLDEAQGIFDRMPVKNIVPWNALMAGYVQNGNGFITLYLHERMQQEGFRPSKATFLCIARACGTVKSLRLAKQTHAILLENGAALIATLGNSLLDMYAKCGSTDNARKIFDQLTIRDDVSWSAMIAGYVHNGYYSSAFQLFMLKAKHGIEADAFLFSIMLKACGSIQRIDHGKVLHDEVRKNGLEFDVVVGNALIDMYCKCGCLTDAREVFNNLPKPSEVSWGAMISGYALHGDGVSALEVFDKMLYEGIIPSTSILPSVVKACGVMKSLDCGHQVYDIHVRSESNLDFVIGNALVDMYIKCESLEEAHKVFDSLPTRDVVSWSTIIAGYVQNGQGIPALQLYIRSQKEGVTPDRVLILCALKASGSVGSAEMGKILHDRIIRGNLETDLAIGNTLLDMYTKCRCLDEAIDVFDKLADKNVVSWNAMIAGLAQHGLCTCAIDCFGNMLCEDIEPDSWTFSGLLSACSEGALIKEGYLFFKSMKEYYNITPDVEHYNCLIDVFGRAGEIKEAKKVLKSMPALPDITTWMSMLTASRIYGYVDLGVKCFDEVAQLEPDAAAVYALLSHMYADFNLLQDAWNVQELKKCSSAWKKPGKAYIEIGDSVKEFTVGEKTDGEIDQQSRLLARHLRGQGYFPSLDLMFESTETELGSSSPQ</sequence>
<dbReference type="FunFam" id="1.25.40.10:FF:000285">
    <property type="entry name" value="Pentatricopeptide repeat-containing protein, chloroplastic"/>
    <property type="match status" value="2"/>
</dbReference>
<dbReference type="GO" id="GO:0009451">
    <property type="term" value="P:RNA modification"/>
    <property type="evidence" value="ECO:0007669"/>
    <property type="project" value="InterPro"/>
</dbReference>
<keyword evidence="4" id="KW-1185">Reference proteome</keyword>
<reference evidence="3" key="1">
    <citation type="submission" date="2021-08" db="EMBL/GenBank/DDBJ databases">
        <title>WGS assembly of Ceratopteris richardii.</title>
        <authorList>
            <person name="Marchant D.B."/>
            <person name="Chen G."/>
            <person name="Jenkins J."/>
            <person name="Shu S."/>
            <person name="Leebens-Mack J."/>
            <person name="Grimwood J."/>
            <person name="Schmutz J."/>
            <person name="Soltis P."/>
            <person name="Soltis D."/>
            <person name="Chen Z.-H."/>
        </authorList>
    </citation>
    <scope>NUCLEOTIDE SEQUENCE</scope>
    <source>
        <strain evidence="3">Whitten #5841</strain>
        <tissue evidence="3">Leaf</tissue>
    </source>
</reference>
<feature type="repeat" description="PPR" evidence="2">
    <location>
        <begin position="504"/>
        <end position="538"/>
    </location>
</feature>
<dbReference type="Pfam" id="PF12854">
    <property type="entry name" value="PPR_1"/>
    <property type="match status" value="1"/>
</dbReference>
<feature type="repeat" description="PPR" evidence="2">
    <location>
        <begin position="605"/>
        <end position="639"/>
    </location>
</feature>
<dbReference type="Pfam" id="PF13812">
    <property type="entry name" value="PPR_3"/>
    <property type="match status" value="1"/>
</dbReference>
<evidence type="ECO:0000313" key="3">
    <source>
        <dbReference type="EMBL" id="KAH7429638.1"/>
    </source>
</evidence>
<dbReference type="PANTHER" id="PTHR47926">
    <property type="entry name" value="PENTATRICOPEPTIDE REPEAT-CONTAINING PROTEIN"/>
    <property type="match status" value="1"/>
</dbReference>
<gene>
    <name evidence="3" type="ORF">KP509_09G059800</name>
</gene>
<dbReference type="GO" id="GO:0003729">
    <property type="term" value="F:mRNA binding"/>
    <property type="evidence" value="ECO:0007669"/>
    <property type="project" value="UniProtKB-ARBA"/>
</dbReference>
<organism evidence="3 4">
    <name type="scientific">Ceratopteris richardii</name>
    <name type="common">Triangle waterfern</name>
    <dbReference type="NCBI Taxonomy" id="49495"/>
    <lineage>
        <taxon>Eukaryota</taxon>
        <taxon>Viridiplantae</taxon>
        <taxon>Streptophyta</taxon>
        <taxon>Embryophyta</taxon>
        <taxon>Tracheophyta</taxon>
        <taxon>Polypodiopsida</taxon>
        <taxon>Polypodiidae</taxon>
        <taxon>Polypodiales</taxon>
        <taxon>Pteridineae</taxon>
        <taxon>Pteridaceae</taxon>
        <taxon>Parkerioideae</taxon>
        <taxon>Ceratopteris</taxon>
    </lineage>
</organism>
<protein>
    <recommendedName>
        <fullName evidence="5">Pentatricopeptide repeat-containing protein</fullName>
    </recommendedName>
</protein>
<dbReference type="Pfam" id="PF01535">
    <property type="entry name" value="PPR"/>
    <property type="match status" value="7"/>
</dbReference>
<evidence type="ECO:0000256" key="1">
    <source>
        <dbReference type="ARBA" id="ARBA00022737"/>
    </source>
</evidence>
<dbReference type="NCBIfam" id="TIGR00756">
    <property type="entry name" value="PPR"/>
    <property type="match status" value="4"/>
</dbReference>
<feature type="repeat" description="PPR" evidence="2">
    <location>
        <begin position="100"/>
        <end position="134"/>
    </location>
</feature>
<dbReference type="EMBL" id="CM035414">
    <property type="protein sequence ID" value="KAH7429637.1"/>
    <property type="molecule type" value="Genomic_DNA"/>
</dbReference>
<dbReference type="EMBL" id="CM035414">
    <property type="protein sequence ID" value="KAH7429638.1"/>
    <property type="molecule type" value="Genomic_DNA"/>
</dbReference>
<evidence type="ECO:0000256" key="2">
    <source>
        <dbReference type="PROSITE-ProRule" id="PRU00708"/>
    </source>
</evidence>
<dbReference type="InterPro" id="IPR002885">
    <property type="entry name" value="PPR_rpt"/>
</dbReference>
<dbReference type="InterPro" id="IPR011990">
    <property type="entry name" value="TPR-like_helical_dom_sf"/>
</dbReference>
<dbReference type="FunFam" id="1.25.40.10:FF:000031">
    <property type="entry name" value="Pentatricopeptide repeat-containing protein mitochondrial"/>
    <property type="match status" value="1"/>
</dbReference>
<feature type="repeat" description="PPR" evidence="2">
    <location>
        <begin position="676"/>
        <end position="706"/>
    </location>
</feature>
<name>A0A8T2U4L0_CERRI</name>
<feature type="repeat" description="PPR" evidence="2">
    <location>
        <begin position="201"/>
        <end position="235"/>
    </location>
</feature>
<keyword evidence="1" id="KW-0677">Repeat</keyword>
<dbReference type="OrthoDB" id="1882346at2759"/>